<dbReference type="InterPro" id="IPR036388">
    <property type="entry name" value="WH-like_DNA-bd_sf"/>
</dbReference>
<evidence type="ECO:0000313" key="2">
    <source>
        <dbReference type="EMBL" id="MBB4932496.1"/>
    </source>
</evidence>
<dbReference type="InterPro" id="IPR039422">
    <property type="entry name" value="MarR/SlyA-like"/>
</dbReference>
<dbReference type="SUPFAM" id="SSF46785">
    <property type="entry name" value="Winged helix' DNA-binding domain"/>
    <property type="match status" value="1"/>
</dbReference>
<sequence length="174" mass="18854">MADNSGDTRETSTAAAEISDDDLITAWGLFHEALNATDPLLLRGIDPSGDDMSGPWFEVLIRLLRSPDHRLPMSRLAREVSLSSGGFTKLADRLASKGYLTRQACPEDRRVVYAALTPAGLELAEHARTRHVALLREYVLGVLGVDGVERLATIARELRDSSGQSEDAEPVDAG</sequence>
<feature type="domain" description="HTH marR-type" evidence="1">
    <location>
        <begin position="20"/>
        <end position="160"/>
    </location>
</feature>
<dbReference type="GO" id="GO:0003677">
    <property type="term" value="F:DNA binding"/>
    <property type="evidence" value="ECO:0007669"/>
    <property type="project" value="UniProtKB-KW"/>
</dbReference>
<comment type="caution">
    <text evidence="2">The sequence shown here is derived from an EMBL/GenBank/DDBJ whole genome shotgun (WGS) entry which is preliminary data.</text>
</comment>
<organism evidence="2 3">
    <name type="scientific">Lipingzhangella halophila</name>
    <dbReference type="NCBI Taxonomy" id="1783352"/>
    <lineage>
        <taxon>Bacteria</taxon>
        <taxon>Bacillati</taxon>
        <taxon>Actinomycetota</taxon>
        <taxon>Actinomycetes</taxon>
        <taxon>Streptosporangiales</taxon>
        <taxon>Nocardiopsidaceae</taxon>
        <taxon>Lipingzhangella</taxon>
    </lineage>
</organism>
<reference evidence="2 3" key="1">
    <citation type="submission" date="2020-08" db="EMBL/GenBank/DDBJ databases">
        <title>Sequencing the genomes of 1000 actinobacteria strains.</title>
        <authorList>
            <person name="Klenk H.-P."/>
        </authorList>
    </citation>
    <scope>NUCLEOTIDE SEQUENCE [LARGE SCALE GENOMIC DNA]</scope>
    <source>
        <strain evidence="2 3">DSM 102030</strain>
    </source>
</reference>
<proteinExistence type="predicted"/>
<dbReference type="PROSITE" id="PS50995">
    <property type="entry name" value="HTH_MARR_2"/>
    <property type="match status" value="1"/>
</dbReference>
<gene>
    <name evidence="2" type="ORF">F4561_003316</name>
</gene>
<dbReference type="EMBL" id="JACHJT010000001">
    <property type="protein sequence ID" value="MBB4932496.1"/>
    <property type="molecule type" value="Genomic_DNA"/>
</dbReference>
<dbReference type="PRINTS" id="PR00598">
    <property type="entry name" value="HTHMARR"/>
</dbReference>
<dbReference type="Pfam" id="PF12802">
    <property type="entry name" value="MarR_2"/>
    <property type="match status" value="1"/>
</dbReference>
<dbReference type="AlphaFoldDB" id="A0A7W7RI84"/>
<keyword evidence="3" id="KW-1185">Reference proteome</keyword>
<accession>A0A7W7RI84</accession>
<dbReference type="RefSeq" id="WP_184579964.1">
    <property type="nucleotide sequence ID" value="NZ_JACHJT010000001.1"/>
</dbReference>
<dbReference type="PANTHER" id="PTHR33164:SF99">
    <property type="entry name" value="MARR FAMILY REGULATORY PROTEIN"/>
    <property type="match status" value="1"/>
</dbReference>
<evidence type="ECO:0000259" key="1">
    <source>
        <dbReference type="PROSITE" id="PS50995"/>
    </source>
</evidence>
<name>A0A7W7RI84_9ACTN</name>
<keyword evidence="2" id="KW-0238">DNA-binding</keyword>
<dbReference type="InterPro" id="IPR000835">
    <property type="entry name" value="HTH_MarR-typ"/>
</dbReference>
<protein>
    <submittedName>
        <fullName evidence="2">DNA-binding MarR family transcriptional regulator</fullName>
    </submittedName>
</protein>
<dbReference type="PANTHER" id="PTHR33164">
    <property type="entry name" value="TRANSCRIPTIONAL REGULATOR, MARR FAMILY"/>
    <property type="match status" value="1"/>
</dbReference>
<dbReference type="SMART" id="SM00347">
    <property type="entry name" value="HTH_MARR"/>
    <property type="match status" value="1"/>
</dbReference>
<dbReference type="InterPro" id="IPR036390">
    <property type="entry name" value="WH_DNA-bd_sf"/>
</dbReference>
<dbReference type="GO" id="GO:0003700">
    <property type="term" value="F:DNA-binding transcription factor activity"/>
    <property type="evidence" value="ECO:0007669"/>
    <property type="project" value="InterPro"/>
</dbReference>
<dbReference type="GO" id="GO:0006950">
    <property type="term" value="P:response to stress"/>
    <property type="evidence" value="ECO:0007669"/>
    <property type="project" value="TreeGrafter"/>
</dbReference>
<dbReference type="Proteomes" id="UP000523007">
    <property type="component" value="Unassembled WGS sequence"/>
</dbReference>
<evidence type="ECO:0000313" key="3">
    <source>
        <dbReference type="Proteomes" id="UP000523007"/>
    </source>
</evidence>
<dbReference type="Gene3D" id="1.10.10.10">
    <property type="entry name" value="Winged helix-like DNA-binding domain superfamily/Winged helix DNA-binding domain"/>
    <property type="match status" value="1"/>
</dbReference>